<proteinExistence type="predicted"/>
<dbReference type="HOGENOM" id="CLU_002741_3_0_1"/>
<dbReference type="InterPro" id="IPR000225">
    <property type="entry name" value="Armadillo"/>
</dbReference>
<accession>T1JXJ0</accession>
<keyword evidence="6" id="KW-0539">Nucleus</keyword>
<dbReference type="GO" id="GO:0005737">
    <property type="term" value="C:cytoplasm"/>
    <property type="evidence" value="ECO:0007669"/>
    <property type="project" value="UniProtKB-SubCell"/>
</dbReference>
<evidence type="ECO:0000313" key="8">
    <source>
        <dbReference type="Proteomes" id="UP000015104"/>
    </source>
</evidence>
<dbReference type="PANTHER" id="PTHR15651:SF7">
    <property type="entry name" value="ARMADILLO REPEAT-CONTAINING PROTEIN 8"/>
    <property type="match status" value="1"/>
</dbReference>
<evidence type="ECO:0000256" key="3">
    <source>
        <dbReference type="ARBA" id="ARBA00013746"/>
    </source>
</evidence>
<organism evidence="7 8">
    <name type="scientific">Tetranychus urticae</name>
    <name type="common">Two-spotted spider mite</name>
    <dbReference type="NCBI Taxonomy" id="32264"/>
    <lineage>
        <taxon>Eukaryota</taxon>
        <taxon>Metazoa</taxon>
        <taxon>Ecdysozoa</taxon>
        <taxon>Arthropoda</taxon>
        <taxon>Chelicerata</taxon>
        <taxon>Arachnida</taxon>
        <taxon>Acari</taxon>
        <taxon>Acariformes</taxon>
        <taxon>Trombidiformes</taxon>
        <taxon>Prostigmata</taxon>
        <taxon>Eleutherengona</taxon>
        <taxon>Raphignathae</taxon>
        <taxon>Tetranychoidea</taxon>
        <taxon>Tetranychidae</taxon>
        <taxon>Tetranychus</taxon>
    </lineage>
</organism>
<comment type="subcellular location">
    <subcellularLocation>
        <location evidence="2">Cytoplasm</location>
    </subcellularLocation>
    <subcellularLocation>
        <location evidence="1">Nucleus</location>
    </subcellularLocation>
</comment>
<evidence type="ECO:0000256" key="5">
    <source>
        <dbReference type="ARBA" id="ARBA00022737"/>
    </source>
</evidence>
<dbReference type="InterPro" id="IPR011989">
    <property type="entry name" value="ARM-like"/>
</dbReference>
<dbReference type="InterPro" id="IPR000357">
    <property type="entry name" value="HEAT"/>
</dbReference>
<dbReference type="Gene3D" id="1.25.10.10">
    <property type="entry name" value="Leucine-rich Repeat Variant"/>
    <property type="match status" value="2"/>
</dbReference>
<dbReference type="SUPFAM" id="SSF48371">
    <property type="entry name" value="ARM repeat"/>
    <property type="match status" value="1"/>
</dbReference>
<dbReference type="GO" id="GO:0005634">
    <property type="term" value="C:nucleus"/>
    <property type="evidence" value="ECO:0007669"/>
    <property type="project" value="UniProtKB-SubCell"/>
</dbReference>
<sequence>MDTVGYLKELCLTSEQNWRLIDSVYSSDQEKCLKAIMFMKNNVIGSNKQKENVIERGIVPRLLQLILDETVKEPLCYECIAIICSLSKGTPEHLRVIINVGTVPVLITKITDPHSSSKLVEISLRALRSIYTSSFAPIDLIYDSKAFEVPFVTFLLELASSTHIWAIQECIANILANSCQTTEHQTALCGYGAIQMVANLMLSPAYKVKIPALELLAAICHQNEDASEVAVTTVANGKDIPQILTELMNQENTPTMQFNAAKCMTYMHRAGAIVGNINSEDHEIVYKTLPTLVRMCEKDKEPCIRAASAHILAYLTEVDTELQRTAAICNHIIPTLADFFKYQSPCQVTVNKSTIQSNAASLQDDASSMSDSETNLKEEEIKLTIGQEMKEAALKAFASLAANEEDTRKKIIETDMLMEHIINGLSDPNVKIRLAALRCLHSLSRSVQQLRTTFQDHHVWIPLKSLLNNATDDVLIVVSSTLCNLLLEFSPSKEHFLDRNAVERLCSLTQREEKALRLNGVWALMNMAFQADQNIKNQILSCLGTNQIFKLLSDSDSTIVMKTLGLIRNLLSTKYHIDQIMSTHGKQLMQAVNMALDDENVVEIKEQALCILANIASGNTSKEFIMSNEEVLKKLLNFMINSNVKLQIAAVFCISNLLWKEEDGAAKRQAKLKEMGVKSALKQLLHTQDTALFDKAKTALDQFSNFP</sequence>
<gene>
    <name evidence="7" type="primary">107371493</name>
</gene>
<evidence type="ECO:0000256" key="4">
    <source>
        <dbReference type="ARBA" id="ARBA00022490"/>
    </source>
</evidence>
<keyword evidence="8" id="KW-1185">Reference proteome</keyword>
<dbReference type="EnsemblMetazoa" id="tetur02g12130.1">
    <property type="protein sequence ID" value="tetur02g12130.1"/>
    <property type="gene ID" value="tetur02g12130"/>
</dbReference>
<evidence type="ECO:0000256" key="2">
    <source>
        <dbReference type="ARBA" id="ARBA00004496"/>
    </source>
</evidence>
<keyword evidence="4" id="KW-0963">Cytoplasm</keyword>
<dbReference type="PANTHER" id="PTHR15651">
    <property type="entry name" value="ARMADILLO REPEAT-CONTAINING PROTEIN 8"/>
    <property type="match status" value="1"/>
</dbReference>
<reference evidence="8" key="1">
    <citation type="submission" date="2011-08" db="EMBL/GenBank/DDBJ databases">
        <authorList>
            <person name="Rombauts S."/>
        </authorList>
    </citation>
    <scope>NUCLEOTIDE SEQUENCE</scope>
    <source>
        <strain evidence="8">London</strain>
    </source>
</reference>
<dbReference type="STRING" id="32264.T1JXJ0"/>
<evidence type="ECO:0000313" key="7">
    <source>
        <dbReference type="EnsemblMetazoa" id="tetur02g12130.1"/>
    </source>
</evidence>
<dbReference type="Proteomes" id="UP000015104">
    <property type="component" value="Unassembled WGS sequence"/>
</dbReference>
<keyword evidence="5" id="KW-0677">Repeat</keyword>
<dbReference type="SMART" id="SM00185">
    <property type="entry name" value="ARM"/>
    <property type="match status" value="7"/>
</dbReference>
<evidence type="ECO:0000256" key="6">
    <source>
        <dbReference type="ARBA" id="ARBA00023242"/>
    </source>
</evidence>
<dbReference type="FunFam" id="1.25.10.10:FF:000061">
    <property type="entry name" value="armadillo repeat-containing protein 8 isoform X1"/>
    <property type="match status" value="1"/>
</dbReference>
<dbReference type="InterPro" id="IPR038739">
    <property type="entry name" value="ARMC8/Vid28"/>
</dbReference>
<reference evidence="7" key="2">
    <citation type="submission" date="2015-06" db="UniProtKB">
        <authorList>
            <consortium name="EnsemblMetazoa"/>
        </authorList>
    </citation>
    <scope>IDENTIFICATION</scope>
</reference>
<dbReference type="GO" id="GO:0043161">
    <property type="term" value="P:proteasome-mediated ubiquitin-dependent protein catabolic process"/>
    <property type="evidence" value="ECO:0007669"/>
    <property type="project" value="TreeGrafter"/>
</dbReference>
<name>T1JXJ0_TETUR</name>
<dbReference type="OrthoDB" id="5559898at2759"/>
<dbReference type="OMA" id="KGTDQHV"/>
<dbReference type="InterPro" id="IPR016024">
    <property type="entry name" value="ARM-type_fold"/>
</dbReference>
<dbReference type="EMBL" id="CAEY01000829">
    <property type="status" value="NOT_ANNOTATED_CDS"/>
    <property type="molecule type" value="Genomic_DNA"/>
</dbReference>
<dbReference type="Pfam" id="PF02985">
    <property type="entry name" value="HEAT"/>
    <property type="match status" value="1"/>
</dbReference>
<protein>
    <recommendedName>
        <fullName evidence="3">Armadillo repeat-containing protein 8</fullName>
    </recommendedName>
</protein>
<dbReference type="KEGG" id="tut:107371493"/>
<dbReference type="GO" id="GO:0034657">
    <property type="term" value="C:GID complex"/>
    <property type="evidence" value="ECO:0007669"/>
    <property type="project" value="TreeGrafter"/>
</dbReference>
<dbReference type="AlphaFoldDB" id="T1JXJ0"/>
<dbReference type="eggNOG" id="KOG1293">
    <property type="taxonomic scope" value="Eukaryota"/>
</dbReference>
<dbReference type="FunFam" id="1.25.10.10:FF:000070">
    <property type="entry name" value="armadillo repeat-containing protein 8 isoform X1"/>
    <property type="match status" value="1"/>
</dbReference>
<evidence type="ECO:0000256" key="1">
    <source>
        <dbReference type="ARBA" id="ARBA00004123"/>
    </source>
</evidence>